<dbReference type="Proteomes" id="UP001528850">
    <property type="component" value="Unassembled WGS sequence"/>
</dbReference>
<gene>
    <name evidence="2" type="ORF">P3W24_13995</name>
</gene>
<keyword evidence="3" id="KW-1185">Reference proteome</keyword>
<dbReference type="InterPro" id="IPR036388">
    <property type="entry name" value="WH-like_DNA-bd_sf"/>
</dbReference>
<evidence type="ECO:0000259" key="1">
    <source>
        <dbReference type="SMART" id="SM00347"/>
    </source>
</evidence>
<evidence type="ECO:0000313" key="3">
    <source>
        <dbReference type="Proteomes" id="UP001528850"/>
    </source>
</evidence>
<accession>A0ABT6BFW4</accession>
<dbReference type="SUPFAM" id="SSF46785">
    <property type="entry name" value="Winged helix' DNA-binding domain"/>
    <property type="match status" value="1"/>
</dbReference>
<comment type="caution">
    <text evidence="2">The sequence shown here is derived from an EMBL/GenBank/DDBJ whole genome shotgun (WGS) entry which is preliminary data.</text>
</comment>
<dbReference type="Gene3D" id="1.10.10.10">
    <property type="entry name" value="Winged helix-like DNA-binding domain superfamily/Winged helix DNA-binding domain"/>
    <property type="match status" value="1"/>
</dbReference>
<sequence length="182" mass="19468">MTIDGSAHIQVAFTLLEGAGFRDHIDPGACASFGAMSTARRRRAADTATDEAAEEVRATLSAFVRHVRGATGSVRTTQGDTLEVLAAHKGMSIAALARARGVRHQSMRLLVADLMSEGFAKSAPDPSDARAQLISITALGRRKLASGRRGRSDFIAERMSERLSPGEQRELLAGMVVLRKLL</sequence>
<dbReference type="InterPro" id="IPR036390">
    <property type="entry name" value="WH_DNA-bd_sf"/>
</dbReference>
<dbReference type="SMART" id="SM00347">
    <property type="entry name" value="HTH_MARR"/>
    <property type="match status" value="1"/>
</dbReference>
<dbReference type="PANTHER" id="PTHR39515:SF2">
    <property type="entry name" value="HTH-TYPE TRANSCRIPTIONAL REGULATOR RV0880"/>
    <property type="match status" value="1"/>
</dbReference>
<dbReference type="InterPro" id="IPR000835">
    <property type="entry name" value="HTH_MarR-typ"/>
</dbReference>
<name>A0ABT6BFW4_9GAMM</name>
<organism evidence="2 3">
    <name type="scientific">Luteibacter sahnii</name>
    <dbReference type="NCBI Taxonomy" id="3021977"/>
    <lineage>
        <taxon>Bacteria</taxon>
        <taxon>Pseudomonadati</taxon>
        <taxon>Pseudomonadota</taxon>
        <taxon>Gammaproteobacteria</taxon>
        <taxon>Lysobacterales</taxon>
        <taxon>Rhodanobacteraceae</taxon>
        <taxon>Luteibacter</taxon>
    </lineage>
</organism>
<protein>
    <submittedName>
        <fullName evidence="2">MarR family winged helix-turn-helix transcriptional regulator</fullName>
    </submittedName>
</protein>
<dbReference type="InterPro" id="IPR052526">
    <property type="entry name" value="HTH-type_Bedaq_tolerance"/>
</dbReference>
<evidence type="ECO:0000313" key="2">
    <source>
        <dbReference type="EMBL" id="MDF4026082.1"/>
    </source>
</evidence>
<reference evidence="2 3" key="1">
    <citation type="journal article" date="2024" name="Curr. Microbiol.">
        <title>Luteibacter sahnii sp. nov., A Novel Yellow-Colored Xanthomonadin Pigment Producing Probiotic Bacterium from Healthy Rice Seed Microbiome.</title>
        <authorList>
            <person name="Jaiswal G."/>
            <person name="Rana R."/>
            <person name="Nayak P.K."/>
            <person name="Chouhan R."/>
            <person name="Gandhi S.G."/>
            <person name="Patel H.K."/>
            <person name="Patil P.B."/>
        </authorList>
    </citation>
    <scope>NUCLEOTIDE SEQUENCE [LARGE SCALE GENOMIC DNA]</scope>
    <source>
        <strain evidence="2 3">PPL201</strain>
    </source>
</reference>
<dbReference type="EMBL" id="JARJJS010000003">
    <property type="protein sequence ID" value="MDF4026082.1"/>
    <property type="molecule type" value="Genomic_DNA"/>
</dbReference>
<dbReference type="Pfam" id="PF12802">
    <property type="entry name" value="MarR_2"/>
    <property type="match status" value="1"/>
</dbReference>
<feature type="domain" description="HTH marR-type" evidence="1">
    <location>
        <begin position="67"/>
        <end position="168"/>
    </location>
</feature>
<proteinExistence type="predicted"/>
<dbReference type="PANTHER" id="PTHR39515">
    <property type="entry name" value="CONSERVED PROTEIN"/>
    <property type="match status" value="1"/>
</dbReference>